<evidence type="ECO:0000313" key="3">
    <source>
        <dbReference type="EMBL" id="EKS33972.1"/>
    </source>
</evidence>
<accession>K8NUG8</accession>
<evidence type="ECO:0000256" key="2">
    <source>
        <dbReference type="SAM" id="SignalP"/>
    </source>
</evidence>
<dbReference type="HOGENOM" id="CLU_2520217_0_0_5"/>
<dbReference type="OrthoDB" id="8129694at2"/>
<protein>
    <submittedName>
        <fullName evidence="3">Uncharacterized protein</fullName>
    </submittedName>
</protein>
<organism evidence="3 4">
    <name type="scientific">Afipia clevelandensis ATCC 49720</name>
    <dbReference type="NCBI Taxonomy" id="883079"/>
    <lineage>
        <taxon>Bacteria</taxon>
        <taxon>Pseudomonadati</taxon>
        <taxon>Pseudomonadota</taxon>
        <taxon>Alphaproteobacteria</taxon>
        <taxon>Hyphomicrobiales</taxon>
        <taxon>Nitrobacteraceae</taxon>
        <taxon>Afipia</taxon>
    </lineage>
</organism>
<gene>
    <name evidence="3" type="ORF">HMPREF9696_03092</name>
</gene>
<sequence length="84" mass="9158">MKFLPPAMLLAALVTVGPAVAKVEQCRFINSKPEREACYERQAKALDAKKAEAAAKQKPSAPLERMNAEDAALSRQLRSICRGC</sequence>
<dbReference type="EMBL" id="AGWY01000012">
    <property type="protein sequence ID" value="EKS33972.1"/>
    <property type="molecule type" value="Genomic_DNA"/>
</dbReference>
<evidence type="ECO:0000313" key="4">
    <source>
        <dbReference type="Proteomes" id="UP000001095"/>
    </source>
</evidence>
<comment type="caution">
    <text evidence="3">The sequence shown here is derived from an EMBL/GenBank/DDBJ whole genome shotgun (WGS) entry which is preliminary data.</text>
</comment>
<proteinExistence type="predicted"/>
<feature type="signal peptide" evidence="2">
    <location>
        <begin position="1"/>
        <end position="21"/>
    </location>
</feature>
<dbReference type="RefSeq" id="WP_002713962.1">
    <property type="nucleotide sequence ID" value="NZ_KB375281.1"/>
</dbReference>
<dbReference type="PATRIC" id="fig|883079.3.peg.3157"/>
<reference evidence="3 4" key="1">
    <citation type="submission" date="2012-04" db="EMBL/GenBank/DDBJ databases">
        <title>The Genome Sequence of Afipia clevelandensis ATCC 49720.</title>
        <authorList>
            <consortium name="The Broad Institute Genome Sequencing Platform"/>
            <person name="Earl A."/>
            <person name="Ward D."/>
            <person name="Feldgarden M."/>
            <person name="Gevers D."/>
            <person name="Huys G."/>
            <person name="Walker B."/>
            <person name="Young S.K."/>
            <person name="Zeng Q."/>
            <person name="Gargeya S."/>
            <person name="Fitzgerald M."/>
            <person name="Haas B."/>
            <person name="Abouelleil A."/>
            <person name="Alvarado L."/>
            <person name="Arachchi H.M."/>
            <person name="Berlin A."/>
            <person name="Chapman S.B."/>
            <person name="Goldberg J."/>
            <person name="Griggs A."/>
            <person name="Gujja S."/>
            <person name="Hansen M."/>
            <person name="Howarth C."/>
            <person name="Imamovic A."/>
            <person name="Larimer J."/>
            <person name="McCowen C."/>
            <person name="Montmayeur A."/>
            <person name="Murphy C."/>
            <person name="Neiman D."/>
            <person name="Pearson M."/>
            <person name="Priest M."/>
            <person name="Roberts A."/>
            <person name="Saif S."/>
            <person name="Shea T."/>
            <person name="Sisk P."/>
            <person name="Sykes S."/>
            <person name="Wortman J."/>
            <person name="Nusbaum C."/>
            <person name="Birren B."/>
        </authorList>
    </citation>
    <scope>NUCLEOTIDE SEQUENCE [LARGE SCALE GENOMIC DNA]</scope>
    <source>
        <strain evidence="3 4">ATCC 49720</strain>
    </source>
</reference>
<name>K8NUG8_9BRAD</name>
<feature type="region of interest" description="Disordered" evidence="1">
    <location>
        <begin position="50"/>
        <end position="71"/>
    </location>
</feature>
<keyword evidence="2" id="KW-0732">Signal</keyword>
<feature type="chain" id="PRO_5003921691" evidence="2">
    <location>
        <begin position="22"/>
        <end position="84"/>
    </location>
</feature>
<dbReference type="AlphaFoldDB" id="K8NUG8"/>
<evidence type="ECO:0000256" key="1">
    <source>
        <dbReference type="SAM" id="MobiDB-lite"/>
    </source>
</evidence>
<keyword evidence="4" id="KW-1185">Reference proteome</keyword>
<dbReference type="Proteomes" id="UP000001095">
    <property type="component" value="Unassembled WGS sequence"/>
</dbReference>